<organism evidence="2 3">
    <name type="scientific">Niabella digestorum</name>
    <dbReference type="NCBI Taxonomy" id="3117701"/>
    <lineage>
        <taxon>Bacteria</taxon>
        <taxon>Pseudomonadati</taxon>
        <taxon>Bacteroidota</taxon>
        <taxon>Chitinophagia</taxon>
        <taxon>Chitinophagales</taxon>
        <taxon>Chitinophagaceae</taxon>
        <taxon>Niabella</taxon>
    </lineage>
</organism>
<dbReference type="Pfam" id="PF20138">
    <property type="entry name" value="DUF6528"/>
    <property type="match status" value="1"/>
</dbReference>
<keyword evidence="1" id="KW-0732">Signal</keyword>
<gene>
    <name evidence="2" type="ORF">V2H41_02725</name>
</gene>
<dbReference type="Proteomes" id="UP001357452">
    <property type="component" value="Unassembled WGS sequence"/>
</dbReference>
<reference evidence="2 3" key="1">
    <citation type="submission" date="2024-01" db="EMBL/GenBank/DDBJ databases">
        <title>Niabella digestum sp. nov., isolated from waste digestion system.</title>
        <authorList>
            <person name="Zhang L."/>
        </authorList>
    </citation>
    <scope>NUCLEOTIDE SEQUENCE [LARGE SCALE GENOMIC DNA]</scope>
    <source>
        <strain evidence="2 3">A18</strain>
    </source>
</reference>
<dbReference type="InterPro" id="IPR045383">
    <property type="entry name" value="DUF6528"/>
</dbReference>
<dbReference type="RefSeq" id="WP_330973584.1">
    <property type="nucleotide sequence ID" value="NZ_JAZGLY010000002.1"/>
</dbReference>
<accession>A0ABU7RDW6</accession>
<sequence>MKLYSLLSFLLFIIVLQASAQYDIVVCGDDKVVILDGKEAEKGDTVIKWRWQVSEAASIPQQYQKWLFPLDECKSLEKGKKLLLTSSSGGVVLLDVATKKILFYAYAPMAHSAAPLPGNKIAVALSTHRKGNSIELYDVSEPEKVLYKDSLYSGHGVVWNKRRKRVFALGFDVLRCYQLKDAKTMHASLTLEKSWKLPSEGGHDLYAIDDNFMLITTHDNVYLFDIKKEKFTVFDLLADQHNVKSVNYNKRKKRLIYTQAEKSWWAYHVRIKNPDVAIPLPNIKVYKARVIE</sequence>
<evidence type="ECO:0000256" key="1">
    <source>
        <dbReference type="SAM" id="SignalP"/>
    </source>
</evidence>
<feature type="chain" id="PRO_5046198016" evidence="1">
    <location>
        <begin position="21"/>
        <end position="292"/>
    </location>
</feature>
<proteinExistence type="predicted"/>
<protein>
    <submittedName>
        <fullName evidence="2">DUF6528 family protein</fullName>
    </submittedName>
</protein>
<keyword evidence="3" id="KW-1185">Reference proteome</keyword>
<comment type="caution">
    <text evidence="2">The sequence shown here is derived from an EMBL/GenBank/DDBJ whole genome shotgun (WGS) entry which is preliminary data.</text>
</comment>
<evidence type="ECO:0000313" key="2">
    <source>
        <dbReference type="EMBL" id="MEE6186174.1"/>
    </source>
</evidence>
<feature type="signal peptide" evidence="1">
    <location>
        <begin position="1"/>
        <end position="20"/>
    </location>
</feature>
<dbReference type="SUPFAM" id="SSF101908">
    <property type="entry name" value="Putative isomerase YbhE"/>
    <property type="match status" value="1"/>
</dbReference>
<evidence type="ECO:0000313" key="3">
    <source>
        <dbReference type="Proteomes" id="UP001357452"/>
    </source>
</evidence>
<name>A0ABU7RDW6_9BACT</name>
<dbReference type="EMBL" id="JAZGLY010000002">
    <property type="protein sequence ID" value="MEE6186174.1"/>
    <property type="molecule type" value="Genomic_DNA"/>
</dbReference>